<dbReference type="SUPFAM" id="SSF56436">
    <property type="entry name" value="C-type lectin-like"/>
    <property type="match status" value="1"/>
</dbReference>
<keyword evidence="2" id="KW-0964">Secreted</keyword>
<feature type="domain" description="C-type lectin" evidence="6">
    <location>
        <begin position="61"/>
        <end position="174"/>
    </location>
</feature>
<dbReference type="GO" id="GO:0030246">
    <property type="term" value="F:carbohydrate binding"/>
    <property type="evidence" value="ECO:0007669"/>
    <property type="project" value="UniProtKB-KW"/>
</dbReference>
<evidence type="ECO:0000256" key="5">
    <source>
        <dbReference type="SAM" id="Coils"/>
    </source>
</evidence>
<proteinExistence type="predicted"/>
<comment type="subcellular location">
    <subcellularLocation>
        <location evidence="1">Secreted</location>
    </subcellularLocation>
</comment>
<sequence>MPWIGLDNGLEGADELIDERRQKVQEWNETETRIKTLQDQIIKIENQLAKSKLDTEKYFQIGTRYFRIESFHYNWFSASASCRESGGQLAVIHNEEELNALNAKLDEKSRYWLDINDLAYEGQFVSWSSGKRAPYLKWWYEEPNNANDDEDCVILWKKEMWDEDCSTPNYSICQSDVEDL</sequence>
<evidence type="ECO:0000256" key="4">
    <source>
        <dbReference type="ARBA" id="ARBA00022734"/>
    </source>
</evidence>
<dbReference type="eggNOG" id="KOG4297">
    <property type="taxonomic scope" value="Eukaryota"/>
</dbReference>
<keyword evidence="4" id="KW-0430">Lectin</keyword>
<dbReference type="Pfam" id="PF00059">
    <property type="entry name" value="Lectin_C"/>
    <property type="match status" value="1"/>
</dbReference>
<keyword evidence="8" id="KW-1185">Reference proteome</keyword>
<dbReference type="AlphaFoldDB" id="A0A0P8ZF68"/>
<dbReference type="InterPro" id="IPR001304">
    <property type="entry name" value="C-type_lectin-like"/>
</dbReference>
<evidence type="ECO:0000256" key="1">
    <source>
        <dbReference type="ARBA" id="ARBA00004613"/>
    </source>
</evidence>
<reference evidence="7 8" key="1">
    <citation type="journal article" date="2007" name="Nature">
        <title>Evolution of genes and genomes on the Drosophila phylogeny.</title>
        <authorList>
            <consortium name="Drosophila 12 Genomes Consortium"/>
            <person name="Clark A.G."/>
            <person name="Eisen M.B."/>
            <person name="Smith D.R."/>
            <person name="Bergman C.M."/>
            <person name="Oliver B."/>
            <person name="Markow T.A."/>
            <person name="Kaufman T.C."/>
            <person name="Kellis M."/>
            <person name="Gelbart W."/>
            <person name="Iyer V.N."/>
            <person name="Pollard D.A."/>
            <person name="Sackton T.B."/>
            <person name="Larracuente A.M."/>
            <person name="Singh N.D."/>
            <person name="Abad J.P."/>
            <person name="Abt D.N."/>
            <person name="Adryan B."/>
            <person name="Aguade M."/>
            <person name="Akashi H."/>
            <person name="Anderson W.W."/>
            <person name="Aquadro C.F."/>
            <person name="Ardell D.H."/>
            <person name="Arguello R."/>
            <person name="Artieri C.G."/>
            <person name="Barbash D.A."/>
            <person name="Barker D."/>
            <person name="Barsanti P."/>
            <person name="Batterham P."/>
            <person name="Batzoglou S."/>
            <person name="Begun D."/>
            <person name="Bhutkar A."/>
            <person name="Blanco E."/>
            <person name="Bosak S.A."/>
            <person name="Bradley R.K."/>
            <person name="Brand A.D."/>
            <person name="Brent M.R."/>
            <person name="Brooks A.N."/>
            <person name="Brown R.H."/>
            <person name="Butlin R.K."/>
            <person name="Caggese C."/>
            <person name="Calvi B.R."/>
            <person name="Bernardo de Carvalho A."/>
            <person name="Caspi A."/>
            <person name="Castrezana S."/>
            <person name="Celniker S.E."/>
            <person name="Chang J.L."/>
            <person name="Chapple C."/>
            <person name="Chatterji S."/>
            <person name="Chinwalla A."/>
            <person name="Civetta A."/>
            <person name="Clifton S.W."/>
            <person name="Comeron J.M."/>
            <person name="Costello J.C."/>
            <person name="Coyne J.A."/>
            <person name="Daub J."/>
            <person name="David R.G."/>
            <person name="Delcher A.L."/>
            <person name="Delehaunty K."/>
            <person name="Do C.B."/>
            <person name="Ebling H."/>
            <person name="Edwards K."/>
            <person name="Eickbush T."/>
            <person name="Evans J.D."/>
            <person name="Filipski A."/>
            <person name="Findeiss S."/>
            <person name="Freyhult E."/>
            <person name="Fulton L."/>
            <person name="Fulton R."/>
            <person name="Garcia A.C."/>
            <person name="Gardiner A."/>
            <person name="Garfield D.A."/>
            <person name="Garvin B.E."/>
            <person name="Gibson G."/>
            <person name="Gilbert D."/>
            <person name="Gnerre S."/>
            <person name="Godfrey J."/>
            <person name="Good R."/>
            <person name="Gotea V."/>
            <person name="Gravely B."/>
            <person name="Greenberg A.J."/>
            <person name="Griffiths-Jones S."/>
            <person name="Gross S."/>
            <person name="Guigo R."/>
            <person name="Gustafson E.A."/>
            <person name="Haerty W."/>
            <person name="Hahn M.W."/>
            <person name="Halligan D.L."/>
            <person name="Halpern A.L."/>
            <person name="Halter G.M."/>
            <person name="Han M.V."/>
            <person name="Heger A."/>
            <person name="Hillier L."/>
            <person name="Hinrichs A.S."/>
            <person name="Holmes I."/>
            <person name="Hoskins R.A."/>
            <person name="Hubisz M.J."/>
            <person name="Hultmark D."/>
            <person name="Huntley M.A."/>
            <person name="Jaffe D.B."/>
            <person name="Jagadeeshan S."/>
            <person name="Jeck W.R."/>
            <person name="Johnson J."/>
            <person name="Jones C.D."/>
            <person name="Jordan W.C."/>
            <person name="Karpen G.H."/>
            <person name="Kataoka E."/>
            <person name="Keightley P.D."/>
            <person name="Kheradpour P."/>
            <person name="Kirkness E.F."/>
            <person name="Koerich L.B."/>
            <person name="Kristiansen K."/>
            <person name="Kudrna D."/>
            <person name="Kulathinal R.J."/>
            <person name="Kumar S."/>
            <person name="Kwok R."/>
            <person name="Lander E."/>
            <person name="Langley C.H."/>
            <person name="Lapoint R."/>
            <person name="Lazzaro B.P."/>
            <person name="Lee S.J."/>
            <person name="Levesque L."/>
            <person name="Li R."/>
            <person name="Lin C.F."/>
            <person name="Lin M.F."/>
            <person name="Lindblad-Toh K."/>
            <person name="Llopart A."/>
            <person name="Long M."/>
            <person name="Low L."/>
            <person name="Lozovsky E."/>
            <person name="Lu J."/>
            <person name="Luo M."/>
            <person name="Machado C.A."/>
            <person name="Makalowski W."/>
            <person name="Marzo M."/>
            <person name="Matsuda M."/>
            <person name="Matzkin L."/>
            <person name="McAllister B."/>
            <person name="McBride C.S."/>
            <person name="McKernan B."/>
            <person name="McKernan K."/>
            <person name="Mendez-Lago M."/>
            <person name="Minx P."/>
            <person name="Mollenhauer M.U."/>
            <person name="Montooth K."/>
            <person name="Mount S.M."/>
            <person name="Mu X."/>
            <person name="Myers E."/>
            <person name="Negre B."/>
            <person name="Newfeld S."/>
            <person name="Nielsen R."/>
            <person name="Noor M.A."/>
            <person name="O'Grady P."/>
            <person name="Pachter L."/>
            <person name="Papaceit M."/>
            <person name="Parisi M.J."/>
            <person name="Parisi M."/>
            <person name="Parts L."/>
            <person name="Pedersen J.S."/>
            <person name="Pesole G."/>
            <person name="Phillippy A.M."/>
            <person name="Ponting C.P."/>
            <person name="Pop M."/>
            <person name="Porcelli D."/>
            <person name="Powell J.R."/>
            <person name="Prohaska S."/>
            <person name="Pruitt K."/>
            <person name="Puig M."/>
            <person name="Quesneville H."/>
            <person name="Ram K.R."/>
            <person name="Rand D."/>
            <person name="Rasmussen M.D."/>
            <person name="Reed L.K."/>
            <person name="Reenan R."/>
            <person name="Reily A."/>
            <person name="Remington K.A."/>
            <person name="Rieger T.T."/>
            <person name="Ritchie M.G."/>
            <person name="Robin C."/>
            <person name="Rogers Y.H."/>
            <person name="Rohde C."/>
            <person name="Rozas J."/>
            <person name="Rubenfield M.J."/>
            <person name="Ruiz A."/>
            <person name="Russo S."/>
            <person name="Salzberg S.L."/>
            <person name="Sanchez-Gracia A."/>
            <person name="Saranga D.J."/>
            <person name="Sato H."/>
            <person name="Schaeffer S.W."/>
            <person name="Schatz M.C."/>
            <person name="Schlenke T."/>
            <person name="Schwartz R."/>
            <person name="Segarra C."/>
            <person name="Singh R.S."/>
            <person name="Sirot L."/>
            <person name="Sirota M."/>
            <person name="Sisneros N.B."/>
            <person name="Smith C.D."/>
            <person name="Smith T.F."/>
            <person name="Spieth J."/>
            <person name="Stage D.E."/>
            <person name="Stark A."/>
            <person name="Stephan W."/>
            <person name="Strausberg R.L."/>
            <person name="Strempel S."/>
            <person name="Sturgill D."/>
            <person name="Sutton G."/>
            <person name="Sutton G.G."/>
            <person name="Tao W."/>
            <person name="Teichmann S."/>
            <person name="Tobari Y.N."/>
            <person name="Tomimura Y."/>
            <person name="Tsolas J.M."/>
            <person name="Valente V.L."/>
            <person name="Venter E."/>
            <person name="Venter J.C."/>
            <person name="Vicario S."/>
            <person name="Vieira F.G."/>
            <person name="Vilella A.J."/>
            <person name="Villasante A."/>
            <person name="Walenz B."/>
            <person name="Wang J."/>
            <person name="Wasserman M."/>
            <person name="Watts T."/>
            <person name="Wilson D."/>
            <person name="Wilson R.K."/>
            <person name="Wing R.A."/>
            <person name="Wolfner M.F."/>
            <person name="Wong A."/>
            <person name="Wong G.K."/>
            <person name="Wu C.I."/>
            <person name="Wu G."/>
            <person name="Yamamoto D."/>
            <person name="Yang H.P."/>
            <person name="Yang S.P."/>
            <person name="Yorke J.A."/>
            <person name="Yoshida K."/>
            <person name="Zdobnov E."/>
            <person name="Zhang P."/>
            <person name="Zhang Y."/>
            <person name="Zimin A.V."/>
            <person name="Baldwin J."/>
            <person name="Abdouelleil A."/>
            <person name="Abdulkadir J."/>
            <person name="Abebe A."/>
            <person name="Abera B."/>
            <person name="Abreu J."/>
            <person name="Acer S.C."/>
            <person name="Aftuck L."/>
            <person name="Alexander A."/>
            <person name="An P."/>
            <person name="Anderson E."/>
            <person name="Anderson S."/>
            <person name="Arachi H."/>
            <person name="Azer M."/>
            <person name="Bachantsang P."/>
            <person name="Barry A."/>
            <person name="Bayul T."/>
            <person name="Berlin A."/>
            <person name="Bessette D."/>
            <person name="Bloom T."/>
            <person name="Blye J."/>
            <person name="Boguslavskiy L."/>
            <person name="Bonnet C."/>
            <person name="Boukhgalter B."/>
            <person name="Bourzgui I."/>
            <person name="Brown A."/>
            <person name="Cahill P."/>
            <person name="Channer S."/>
            <person name="Cheshatsang Y."/>
            <person name="Chuda L."/>
            <person name="Citroen M."/>
            <person name="Collymore A."/>
            <person name="Cooke P."/>
            <person name="Costello M."/>
            <person name="D'Aco K."/>
            <person name="Daza R."/>
            <person name="De Haan G."/>
            <person name="DeGray S."/>
            <person name="DeMaso C."/>
            <person name="Dhargay N."/>
            <person name="Dooley K."/>
            <person name="Dooley E."/>
            <person name="Doricent M."/>
            <person name="Dorje P."/>
            <person name="Dorjee K."/>
            <person name="Dupes A."/>
            <person name="Elong R."/>
            <person name="Falk J."/>
            <person name="Farina A."/>
            <person name="Faro S."/>
            <person name="Ferguson D."/>
            <person name="Fisher S."/>
            <person name="Foley C.D."/>
            <person name="Franke A."/>
            <person name="Friedrich D."/>
            <person name="Gadbois L."/>
            <person name="Gearin G."/>
            <person name="Gearin C.R."/>
            <person name="Giannoukos G."/>
            <person name="Goode T."/>
            <person name="Graham J."/>
            <person name="Grandbois E."/>
            <person name="Grewal S."/>
            <person name="Gyaltsen K."/>
            <person name="Hafez N."/>
            <person name="Hagos B."/>
            <person name="Hall J."/>
            <person name="Henson C."/>
            <person name="Hollinger A."/>
            <person name="Honan T."/>
            <person name="Huard M.D."/>
            <person name="Hughes L."/>
            <person name="Hurhula B."/>
            <person name="Husby M.E."/>
            <person name="Kamat A."/>
            <person name="Kanga B."/>
            <person name="Kashin S."/>
            <person name="Khazanovich D."/>
            <person name="Kisner P."/>
            <person name="Lance K."/>
            <person name="Lara M."/>
            <person name="Lee W."/>
            <person name="Lennon N."/>
            <person name="Letendre F."/>
            <person name="LeVine R."/>
            <person name="Lipovsky A."/>
            <person name="Liu X."/>
            <person name="Liu J."/>
            <person name="Liu S."/>
            <person name="Lokyitsang T."/>
            <person name="Lokyitsang Y."/>
            <person name="Lubonja R."/>
            <person name="Lui A."/>
            <person name="MacDonald P."/>
            <person name="Magnisalis V."/>
            <person name="Maru K."/>
            <person name="Matthews C."/>
            <person name="McCusker W."/>
            <person name="McDonough S."/>
            <person name="Mehta T."/>
            <person name="Meldrim J."/>
            <person name="Meneus L."/>
            <person name="Mihai O."/>
            <person name="Mihalev A."/>
            <person name="Mihova T."/>
            <person name="Mittelman R."/>
            <person name="Mlenga V."/>
            <person name="Montmayeur A."/>
            <person name="Mulrain L."/>
            <person name="Navidi A."/>
            <person name="Naylor J."/>
            <person name="Negash T."/>
            <person name="Nguyen T."/>
            <person name="Nguyen N."/>
            <person name="Nicol R."/>
            <person name="Norbu C."/>
            <person name="Norbu N."/>
            <person name="Novod N."/>
            <person name="O'Neill B."/>
            <person name="Osman S."/>
            <person name="Markiewicz E."/>
            <person name="Oyono O.L."/>
            <person name="Patti C."/>
            <person name="Phunkhang P."/>
            <person name="Pierre F."/>
            <person name="Priest M."/>
            <person name="Raghuraman S."/>
            <person name="Rege F."/>
            <person name="Reyes R."/>
            <person name="Rise C."/>
            <person name="Rogov P."/>
            <person name="Ross K."/>
            <person name="Ryan E."/>
            <person name="Settipalli S."/>
            <person name="Shea T."/>
            <person name="Sherpa N."/>
            <person name="Shi L."/>
            <person name="Shih D."/>
            <person name="Sparrow T."/>
            <person name="Spaulding J."/>
            <person name="Stalker J."/>
            <person name="Stange-Thomann N."/>
            <person name="Stavropoulos S."/>
            <person name="Stone C."/>
            <person name="Strader C."/>
            <person name="Tesfaye S."/>
            <person name="Thomson T."/>
            <person name="Thoulutsang Y."/>
            <person name="Thoulutsang D."/>
            <person name="Topham K."/>
            <person name="Topping I."/>
            <person name="Tsamla T."/>
            <person name="Vassiliev H."/>
            <person name="Vo A."/>
            <person name="Wangchuk T."/>
            <person name="Wangdi T."/>
            <person name="Weiand M."/>
            <person name="Wilkinson J."/>
            <person name="Wilson A."/>
            <person name="Yadav S."/>
            <person name="Young G."/>
            <person name="Yu Q."/>
            <person name="Zembek L."/>
            <person name="Zhong D."/>
            <person name="Zimmer A."/>
            <person name="Zwirko Z."/>
            <person name="Jaffe D.B."/>
            <person name="Alvarez P."/>
            <person name="Brockman W."/>
            <person name="Butler J."/>
            <person name="Chin C."/>
            <person name="Gnerre S."/>
            <person name="Grabherr M."/>
            <person name="Kleber M."/>
            <person name="Mauceli E."/>
            <person name="MacCallum I."/>
        </authorList>
    </citation>
    <scope>NUCLEOTIDE SEQUENCE [LARGE SCALE GENOMIC DNA]</scope>
    <source>
        <strain evidence="8">Tucson 14024-0371.13</strain>
    </source>
</reference>
<keyword evidence="5" id="KW-0175">Coiled coil</keyword>
<dbReference type="InParanoid" id="A0A0P8ZF68"/>
<dbReference type="GO" id="GO:0008083">
    <property type="term" value="F:growth factor activity"/>
    <property type="evidence" value="ECO:0007669"/>
    <property type="project" value="TreeGrafter"/>
</dbReference>
<evidence type="ECO:0000256" key="2">
    <source>
        <dbReference type="ARBA" id="ARBA00022525"/>
    </source>
</evidence>
<feature type="coiled-coil region" evidence="5">
    <location>
        <begin position="10"/>
        <end position="54"/>
    </location>
</feature>
<accession>A0A0P8ZF68</accession>
<dbReference type="PANTHER" id="PTHR22799">
    <property type="entry name" value="TETRANECTIN-RELATED"/>
    <property type="match status" value="1"/>
</dbReference>
<dbReference type="Proteomes" id="UP000007801">
    <property type="component" value="Unassembled WGS sequence"/>
</dbReference>
<dbReference type="EMBL" id="CH902620">
    <property type="protein sequence ID" value="KPU73379.1"/>
    <property type="molecule type" value="Genomic_DNA"/>
</dbReference>
<evidence type="ECO:0000256" key="3">
    <source>
        <dbReference type="ARBA" id="ARBA00022729"/>
    </source>
</evidence>
<gene>
    <name evidence="7" type="primary">Dana\GF27869</name>
    <name evidence="7" type="ORF">GF27869</name>
</gene>
<evidence type="ECO:0000259" key="6">
    <source>
        <dbReference type="PROSITE" id="PS50041"/>
    </source>
</evidence>
<dbReference type="PANTHER" id="PTHR22799:SF1">
    <property type="entry name" value="C-TYPE LECTIN DOMAIN FAMILY 11 MEMBER A"/>
    <property type="match status" value="1"/>
</dbReference>
<protein>
    <recommendedName>
        <fullName evidence="6">C-type lectin domain-containing protein</fullName>
    </recommendedName>
</protein>
<dbReference type="SMART" id="SM00034">
    <property type="entry name" value="CLECT"/>
    <property type="match status" value="1"/>
</dbReference>
<dbReference type="InterPro" id="IPR016187">
    <property type="entry name" value="CTDL_fold"/>
</dbReference>
<evidence type="ECO:0000313" key="8">
    <source>
        <dbReference type="Proteomes" id="UP000007801"/>
    </source>
</evidence>
<dbReference type="InterPro" id="IPR016186">
    <property type="entry name" value="C-type_lectin-like/link_sf"/>
</dbReference>
<dbReference type="PROSITE" id="PS50041">
    <property type="entry name" value="C_TYPE_LECTIN_2"/>
    <property type="match status" value="1"/>
</dbReference>
<dbReference type="GO" id="GO:0005615">
    <property type="term" value="C:extracellular space"/>
    <property type="evidence" value="ECO:0007669"/>
    <property type="project" value="TreeGrafter"/>
</dbReference>
<name>A0A0P8ZF68_DROAN</name>
<organism evidence="7 8">
    <name type="scientific">Drosophila ananassae</name>
    <name type="common">Fruit fly</name>
    <dbReference type="NCBI Taxonomy" id="7217"/>
    <lineage>
        <taxon>Eukaryota</taxon>
        <taxon>Metazoa</taxon>
        <taxon>Ecdysozoa</taxon>
        <taxon>Arthropoda</taxon>
        <taxon>Hexapoda</taxon>
        <taxon>Insecta</taxon>
        <taxon>Pterygota</taxon>
        <taxon>Neoptera</taxon>
        <taxon>Endopterygota</taxon>
        <taxon>Diptera</taxon>
        <taxon>Brachycera</taxon>
        <taxon>Muscomorpha</taxon>
        <taxon>Ephydroidea</taxon>
        <taxon>Drosophilidae</taxon>
        <taxon>Drosophila</taxon>
        <taxon>Sophophora</taxon>
    </lineage>
</organism>
<dbReference type="Gene3D" id="3.10.100.10">
    <property type="entry name" value="Mannose-Binding Protein A, subunit A"/>
    <property type="match status" value="1"/>
</dbReference>
<dbReference type="CDD" id="cd00037">
    <property type="entry name" value="CLECT"/>
    <property type="match status" value="1"/>
</dbReference>
<dbReference type="OrthoDB" id="7950296at2759"/>
<dbReference type="InterPro" id="IPR051663">
    <property type="entry name" value="CLec_Tetranectin-domain"/>
</dbReference>
<evidence type="ECO:0000313" key="7">
    <source>
        <dbReference type="EMBL" id="KPU73379.1"/>
    </source>
</evidence>
<keyword evidence="3" id="KW-0732">Signal</keyword>